<dbReference type="EMBL" id="JANBOJ010000315">
    <property type="protein sequence ID" value="KAJ1719960.1"/>
    <property type="molecule type" value="Genomic_DNA"/>
</dbReference>
<feature type="non-terminal residue" evidence="1">
    <location>
        <position position="1"/>
    </location>
</feature>
<comment type="caution">
    <text evidence="1">The sequence shown here is derived from an EMBL/GenBank/DDBJ whole genome shotgun (WGS) entry which is preliminary data.</text>
</comment>
<evidence type="ECO:0008006" key="3">
    <source>
        <dbReference type="Google" id="ProtNLM"/>
    </source>
</evidence>
<reference evidence="1" key="1">
    <citation type="submission" date="2022-07" db="EMBL/GenBank/DDBJ databases">
        <title>Phylogenomic reconstructions and comparative analyses of Kickxellomycotina fungi.</title>
        <authorList>
            <person name="Reynolds N.K."/>
            <person name="Stajich J.E."/>
            <person name="Barry K."/>
            <person name="Grigoriev I.V."/>
            <person name="Crous P."/>
            <person name="Smith M.E."/>
        </authorList>
    </citation>
    <scope>NUCLEOTIDE SEQUENCE</scope>
    <source>
        <strain evidence="1">NBRC 32514</strain>
    </source>
</reference>
<dbReference type="SUPFAM" id="SSF55486">
    <property type="entry name" value="Metalloproteases ('zincins'), catalytic domain"/>
    <property type="match status" value="1"/>
</dbReference>
<gene>
    <name evidence="1" type="ORF">LPJ53_005349</name>
</gene>
<evidence type="ECO:0000313" key="2">
    <source>
        <dbReference type="Proteomes" id="UP001149813"/>
    </source>
</evidence>
<name>A0A9W7XVV8_9FUNG</name>
<dbReference type="AlphaFoldDB" id="A0A9W7XVV8"/>
<keyword evidence="2" id="KW-1185">Reference proteome</keyword>
<dbReference type="OrthoDB" id="5513614at2759"/>
<proteinExistence type="predicted"/>
<evidence type="ECO:0000313" key="1">
    <source>
        <dbReference type="EMBL" id="KAJ1719960.1"/>
    </source>
</evidence>
<sequence>VPSVGAWTTVALVQKLFPQSTHEILVVFIPEKSTSPALTSVQATKLATSIFAPTGYGVATRFNEYSSGAVTLTGLASSSDPYVSFKYLDKGIDTCDRSTIISTVKAAIAPANPTRLVIVRNTRSTTCSGYADTDPDATMSWSVDSFNPITMFHEFGHRLSFKHAASSLCYSNGAKVMMSSNCTSVQGDKFEAMNYAVYGYPWLKPDGVTNAVTGIKGIFEYSSYNRLSSTWPMLREANALDVTGNGTYTIYNSETASIGIKPAMLRIPLNPPIKISNDIISTGVTYQTHYYVDLTERFSSNYVSTPHNYTVVRSAVDHRAKQSRITRFMSALSKDDSAYGTSFYDGYRKIRITASSITSSSATSTVTFPKSYTLPSNVNQCYYSGTINTKYAVTVNNQNVCRALSRNNFPSTGNFNGTHCLIPYSSAGHIVAAPNLEYLHCLNTPKWIPTAQSTMENGFDIWNESDMFVCKITYNTVLYQGRGHFGECCFFYNGGEKCIWNDPTTLYLSWIS</sequence>
<dbReference type="Proteomes" id="UP001149813">
    <property type="component" value="Unassembled WGS sequence"/>
</dbReference>
<protein>
    <recommendedName>
        <fullName evidence="3">Peptidase M11 gametolysin domain-containing protein</fullName>
    </recommendedName>
</protein>
<accession>A0A9W7XVV8</accession>
<organism evidence="1 2">
    <name type="scientific">Coemansia erecta</name>
    <dbReference type="NCBI Taxonomy" id="147472"/>
    <lineage>
        <taxon>Eukaryota</taxon>
        <taxon>Fungi</taxon>
        <taxon>Fungi incertae sedis</taxon>
        <taxon>Zoopagomycota</taxon>
        <taxon>Kickxellomycotina</taxon>
        <taxon>Kickxellomycetes</taxon>
        <taxon>Kickxellales</taxon>
        <taxon>Kickxellaceae</taxon>
        <taxon>Coemansia</taxon>
    </lineage>
</organism>